<dbReference type="EC" id="2.7.7.65" evidence="1"/>
<dbReference type="InterPro" id="IPR000160">
    <property type="entry name" value="GGDEF_dom"/>
</dbReference>
<dbReference type="GO" id="GO:0052621">
    <property type="term" value="F:diguanylate cyclase activity"/>
    <property type="evidence" value="ECO:0007669"/>
    <property type="project" value="UniProtKB-EC"/>
</dbReference>
<name>A0A7V7TYJ0_9HYPH</name>
<gene>
    <name evidence="6" type="ORF">F6X38_01665</name>
</gene>
<dbReference type="FunFam" id="3.30.70.270:FF:000001">
    <property type="entry name" value="Diguanylate cyclase domain protein"/>
    <property type="match status" value="1"/>
</dbReference>
<evidence type="ECO:0000256" key="2">
    <source>
        <dbReference type="ARBA" id="ARBA00034247"/>
    </source>
</evidence>
<dbReference type="InterPro" id="IPR029787">
    <property type="entry name" value="Nucleotide_cyclase"/>
</dbReference>
<dbReference type="GO" id="GO:0005886">
    <property type="term" value="C:plasma membrane"/>
    <property type="evidence" value="ECO:0007669"/>
    <property type="project" value="TreeGrafter"/>
</dbReference>
<evidence type="ECO:0000313" key="6">
    <source>
        <dbReference type="EMBL" id="KAB0682816.1"/>
    </source>
</evidence>
<dbReference type="CDD" id="cd01949">
    <property type="entry name" value="GGDEF"/>
    <property type="match status" value="1"/>
</dbReference>
<dbReference type="EMBL" id="VZDO01000001">
    <property type="protein sequence ID" value="KAB0682816.1"/>
    <property type="molecule type" value="Genomic_DNA"/>
</dbReference>
<dbReference type="Gene3D" id="3.30.70.270">
    <property type="match status" value="1"/>
</dbReference>
<protein>
    <recommendedName>
        <fullName evidence="1">diguanylate cyclase</fullName>
        <ecNumber evidence="1">2.7.7.65</ecNumber>
    </recommendedName>
</protein>
<organism evidence="6 7">
    <name type="scientific">Plantimonas leprariae</name>
    <dbReference type="NCBI Taxonomy" id="2615207"/>
    <lineage>
        <taxon>Bacteria</taxon>
        <taxon>Pseudomonadati</taxon>
        <taxon>Pseudomonadota</taxon>
        <taxon>Alphaproteobacteria</taxon>
        <taxon>Hyphomicrobiales</taxon>
        <taxon>Aurantimonadaceae</taxon>
        <taxon>Plantimonas</taxon>
    </lineage>
</organism>
<evidence type="ECO:0000256" key="4">
    <source>
        <dbReference type="SAM" id="Phobius"/>
    </source>
</evidence>
<dbReference type="Pfam" id="PF00990">
    <property type="entry name" value="GGDEF"/>
    <property type="match status" value="1"/>
</dbReference>
<keyword evidence="4" id="KW-1133">Transmembrane helix</keyword>
<evidence type="ECO:0000313" key="7">
    <source>
        <dbReference type="Proteomes" id="UP000432089"/>
    </source>
</evidence>
<proteinExistence type="predicted"/>
<comment type="caution">
    <text evidence="6">The sequence shown here is derived from an EMBL/GenBank/DDBJ whole genome shotgun (WGS) entry which is preliminary data.</text>
</comment>
<dbReference type="PROSITE" id="PS50887">
    <property type="entry name" value="GGDEF"/>
    <property type="match status" value="1"/>
</dbReference>
<keyword evidence="7" id="KW-1185">Reference proteome</keyword>
<dbReference type="Proteomes" id="UP000432089">
    <property type="component" value="Unassembled WGS sequence"/>
</dbReference>
<feature type="region of interest" description="Disordered" evidence="3">
    <location>
        <begin position="253"/>
        <end position="280"/>
    </location>
</feature>
<reference evidence="6 7" key="1">
    <citation type="submission" date="2019-09" db="EMBL/GenBank/DDBJ databases">
        <title>YIM 132180 draft genome.</title>
        <authorList>
            <person name="Zhang K."/>
        </authorList>
    </citation>
    <scope>NUCLEOTIDE SEQUENCE [LARGE SCALE GENOMIC DNA]</scope>
    <source>
        <strain evidence="6 7">YIM 132180</strain>
    </source>
</reference>
<dbReference type="SUPFAM" id="SSF55073">
    <property type="entry name" value="Nucleotide cyclase"/>
    <property type="match status" value="1"/>
</dbReference>
<dbReference type="AlphaFoldDB" id="A0A7V7TYJ0"/>
<dbReference type="InterPro" id="IPR050469">
    <property type="entry name" value="Diguanylate_Cyclase"/>
</dbReference>
<evidence type="ECO:0000259" key="5">
    <source>
        <dbReference type="PROSITE" id="PS50887"/>
    </source>
</evidence>
<evidence type="ECO:0000256" key="3">
    <source>
        <dbReference type="SAM" id="MobiDB-lite"/>
    </source>
</evidence>
<feature type="transmembrane region" description="Helical" evidence="4">
    <location>
        <begin position="45"/>
        <end position="68"/>
    </location>
</feature>
<dbReference type="RefSeq" id="WP_150967787.1">
    <property type="nucleotide sequence ID" value="NZ_VZDO01000001.1"/>
</dbReference>
<feature type="transmembrane region" description="Helical" evidence="4">
    <location>
        <begin position="12"/>
        <end position="33"/>
    </location>
</feature>
<sequence>MNRFGNVTRLLLETASLTAVMGVLVLVAAWHYFGNLGGAPGASVVFALGALLVCAIPVQAYIVLRFLALKESNNRLYRAATEDGLTRLLNRTAFRSGFDTELVRRGGGRRGDIQGFALLIVDADHFKKINDTLGHAVGDQALRLIAGTLRASVRADDIVGRLGGEEFGVLLKGAGMEEAEIVAERLRARINTLAVGPQSAPRRLSVSIGGIVFDAALPFDALFKVADANLYRAKEGGRNRAVLTNALRGAAPKRQNWGSTRSLAGPAPETIATEFRRRSD</sequence>
<dbReference type="SMART" id="SM00267">
    <property type="entry name" value="GGDEF"/>
    <property type="match status" value="1"/>
</dbReference>
<keyword evidence="4" id="KW-0812">Transmembrane</keyword>
<feature type="domain" description="GGDEF" evidence="5">
    <location>
        <begin position="114"/>
        <end position="246"/>
    </location>
</feature>
<accession>A0A7V7TYJ0</accession>
<dbReference type="PANTHER" id="PTHR45138">
    <property type="entry name" value="REGULATORY COMPONENTS OF SENSORY TRANSDUCTION SYSTEM"/>
    <property type="match status" value="1"/>
</dbReference>
<comment type="catalytic activity">
    <reaction evidence="2">
        <text>2 GTP = 3',3'-c-di-GMP + 2 diphosphate</text>
        <dbReference type="Rhea" id="RHEA:24898"/>
        <dbReference type="ChEBI" id="CHEBI:33019"/>
        <dbReference type="ChEBI" id="CHEBI:37565"/>
        <dbReference type="ChEBI" id="CHEBI:58805"/>
        <dbReference type="EC" id="2.7.7.65"/>
    </reaction>
</comment>
<dbReference type="NCBIfam" id="TIGR00254">
    <property type="entry name" value="GGDEF"/>
    <property type="match status" value="1"/>
</dbReference>
<dbReference type="InterPro" id="IPR043128">
    <property type="entry name" value="Rev_trsase/Diguanyl_cyclase"/>
</dbReference>
<dbReference type="GO" id="GO:1902201">
    <property type="term" value="P:negative regulation of bacterial-type flagellum-dependent cell motility"/>
    <property type="evidence" value="ECO:0007669"/>
    <property type="project" value="TreeGrafter"/>
</dbReference>
<dbReference type="GO" id="GO:0043709">
    <property type="term" value="P:cell adhesion involved in single-species biofilm formation"/>
    <property type="evidence" value="ECO:0007669"/>
    <property type="project" value="TreeGrafter"/>
</dbReference>
<dbReference type="PANTHER" id="PTHR45138:SF9">
    <property type="entry name" value="DIGUANYLATE CYCLASE DGCM-RELATED"/>
    <property type="match status" value="1"/>
</dbReference>
<keyword evidence="4" id="KW-0472">Membrane</keyword>
<evidence type="ECO:0000256" key="1">
    <source>
        <dbReference type="ARBA" id="ARBA00012528"/>
    </source>
</evidence>